<feature type="compositionally biased region" description="Basic and acidic residues" evidence="1">
    <location>
        <begin position="900"/>
        <end position="910"/>
    </location>
</feature>
<feature type="region of interest" description="Disordered" evidence="1">
    <location>
        <begin position="507"/>
        <end position="535"/>
    </location>
</feature>
<feature type="region of interest" description="Disordered" evidence="1">
    <location>
        <begin position="397"/>
        <end position="432"/>
    </location>
</feature>
<feature type="compositionally biased region" description="Basic and acidic residues" evidence="1">
    <location>
        <begin position="164"/>
        <end position="173"/>
    </location>
</feature>
<proteinExistence type="predicted"/>
<feature type="compositionally biased region" description="Acidic residues" evidence="1">
    <location>
        <begin position="408"/>
        <end position="427"/>
    </location>
</feature>
<evidence type="ECO:0000313" key="3">
    <source>
        <dbReference type="Proteomes" id="UP001607302"/>
    </source>
</evidence>
<feature type="region of interest" description="Disordered" evidence="1">
    <location>
        <begin position="158"/>
        <end position="182"/>
    </location>
</feature>
<feature type="compositionally biased region" description="Basic and acidic residues" evidence="1">
    <location>
        <begin position="847"/>
        <end position="888"/>
    </location>
</feature>
<gene>
    <name evidence="2" type="ORF">V1478_017204</name>
</gene>
<organism evidence="2 3">
    <name type="scientific">Vespula squamosa</name>
    <name type="common">Southern yellow jacket</name>
    <name type="synonym">Wasp</name>
    <dbReference type="NCBI Taxonomy" id="30214"/>
    <lineage>
        <taxon>Eukaryota</taxon>
        <taxon>Metazoa</taxon>
        <taxon>Ecdysozoa</taxon>
        <taxon>Arthropoda</taxon>
        <taxon>Hexapoda</taxon>
        <taxon>Insecta</taxon>
        <taxon>Pterygota</taxon>
        <taxon>Neoptera</taxon>
        <taxon>Endopterygota</taxon>
        <taxon>Hymenoptera</taxon>
        <taxon>Apocrita</taxon>
        <taxon>Aculeata</taxon>
        <taxon>Vespoidea</taxon>
        <taxon>Vespidae</taxon>
        <taxon>Vespinae</taxon>
        <taxon>Vespula</taxon>
    </lineage>
</organism>
<protein>
    <submittedName>
        <fullName evidence="2">Vesicular glutamate transporter 1</fullName>
    </submittedName>
</protein>
<sequence length="1060" mass="121206">MNSWGSDLAKRSLWVKKRLDVLVSWKDPLGMIRGRYWEIDAMEEIIKYTIKCLLNDGLLGCFVNSIVLNNRLIKICRELDALGFDSNVFSNFNLPRVRDCERDRALLEKNGRGEKMRKKEKSREDISRDHRAEVILGSVKAPAASICPSNGSACKRAATYDSPSNEKIDRTEGMESQGTFGSNEVYSRRLKNSSNLPDAVCHEGNDNAERCSRVSSRDDRKVQGKKRRSLFVPDSTWDCHRRRPRPRPRPRRRRCRCRCRCSISLKPRIRRQRRLSLPFKADDVTREIFKVDPTLLRESCLIATKRKFEMGILNLCSCLNDVVRKIFSETTIVELHLILDIRTGYINFKLTGRKSHETRPCLFFSNRVRVPIRQSVHRRDVGVISKGDIGPIDEGAVLKANDNKNETDDLSIEEKEDEGKEEEEEEEKKDLSVCHGDGSLVENIIDDLSLMCSATSKRLDVDPTCLSNEEIFFDRTTGCSCLPSCETPIVLSHPWIDENANILKEMDSSSSNISKNKDDTSNLTQSPREERTGEDSRIIEDVCTRRLCSLETEEIVCPVDTRDGNEKIVNGCDSSMSVGRSTIEKILPKGEATVDCDSRCSCRSKVSSFPHAGRKSVVAINEEKLRSAFPGAEIERVQNSSAIGASFQRNIPKDKDRVLCPVSRENHREDNKELVSSSIQTSRTRTSSRYANASSTFIVAGGDRRKEKLREGKFRDKESSRTIRIKTFGRKEESKRPFLETDCEKRFLVGKYKNRLPYDCTCDAWKRSYDRKRRKLSSDESWTSRIENYIGFRGSSLVSRNFCLSSFYGGRRSIGRLRNMVRANLRRLIRRDKGRENAEGNAEETADDRRSGGPSRREPPRGRESGTHRKGTEARNSRNGRKAPEKNFDRITIYDLRSSFEDRSSKDRRSTTYSLSKIGEGSEPTRRDSSLPIGARRSNKESIKLLDGSTSRSRNFPFEMKRNFTDGQSVGKSKWMRKDRKTNDDGKRLEFIFDRLSCENRKDVLSKERFVNDYERSISDLGLDFRSKLEQYVALCKNIKYSLLGNGKGEDSAGRVIAKQ</sequence>
<name>A0ABD1ZYR4_VESSQ</name>
<keyword evidence="3" id="KW-1185">Reference proteome</keyword>
<accession>A0ABD1ZYR4</accession>
<dbReference type="EMBL" id="JAUDFV010000158">
    <property type="protein sequence ID" value="KAL2713506.1"/>
    <property type="molecule type" value="Genomic_DNA"/>
</dbReference>
<evidence type="ECO:0000313" key="2">
    <source>
        <dbReference type="EMBL" id="KAL2713506.1"/>
    </source>
</evidence>
<feature type="region of interest" description="Disordered" evidence="1">
    <location>
        <begin position="900"/>
        <end position="939"/>
    </location>
</feature>
<dbReference type="Proteomes" id="UP001607302">
    <property type="component" value="Unassembled WGS sequence"/>
</dbReference>
<dbReference type="AlphaFoldDB" id="A0ABD1ZYR4"/>
<comment type="caution">
    <text evidence="2">The sequence shown here is derived from an EMBL/GenBank/DDBJ whole genome shotgun (WGS) entry which is preliminary data.</text>
</comment>
<evidence type="ECO:0000256" key="1">
    <source>
        <dbReference type="SAM" id="MobiDB-lite"/>
    </source>
</evidence>
<feature type="region of interest" description="Disordered" evidence="1">
    <location>
        <begin position="832"/>
        <end position="888"/>
    </location>
</feature>
<reference evidence="2 3" key="1">
    <citation type="journal article" date="2024" name="Ann. Entomol. Soc. Am.">
        <title>Genomic analyses of the southern and eastern yellowjacket wasps (Hymenoptera: Vespidae) reveal evolutionary signatures of social life.</title>
        <authorList>
            <person name="Catto M.A."/>
            <person name="Caine P.B."/>
            <person name="Orr S.E."/>
            <person name="Hunt B.G."/>
            <person name="Goodisman M.A.D."/>
        </authorList>
    </citation>
    <scope>NUCLEOTIDE SEQUENCE [LARGE SCALE GENOMIC DNA]</scope>
    <source>
        <strain evidence="2">233</strain>
        <tissue evidence="2">Head and thorax</tissue>
    </source>
</reference>